<dbReference type="GO" id="GO:0010468">
    <property type="term" value="P:regulation of gene expression"/>
    <property type="evidence" value="ECO:0007669"/>
    <property type="project" value="UniProtKB-ARBA"/>
</dbReference>
<dbReference type="Pfam" id="PF13837">
    <property type="entry name" value="Myb_DNA-bind_4"/>
    <property type="match status" value="1"/>
</dbReference>
<evidence type="ECO:0000256" key="1">
    <source>
        <dbReference type="ARBA" id="ARBA00004123"/>
    </source>
</evidence>
<gene>
    <name evidence="8" type="ORF">CONCODRAFT_77408</name>
</gene>
<dbReference type="InterPro" id="IPR044822">
    <property type="entry name" value="Myb_DNA-bind_4"/>
</dbReference>
<dbReference type="OrthoDB" id="691673at2759"/>
<keyword evidence="9" id="KW-1185">Reference proteome</keyword>
<evidence type="ECO:0000256" key="6">
    <source>
        <dbReference type="SAM" id="Coils"/>
    </source>
</evidence>
<feature type="coiled-coil region" evidence="6">
    <location>
        <begin position="5"/>
        <end position="39"/>
    </location>
</feature>
<evidence type="ECO:0000313" key="9">
    <source>
        <dbReference type="Proteomes" id="UP000070444"/>
    </source>
</evidence>
<keyword evidence="4" id="KW-0804">Transcription</keyword>
<comment type="subcellular location">
    <subcellularLocation>
        <location evidence="1">Nucleus</location>
    </subcellularLocation>
</comment>
<dbReference type="Gene3D" id="1.10.10.60">
    <property type="entry name" value="Homeodomain-like"/>
    <property type="match status" value="1"/>
</dbReference>
<evidence type="ECO:0000313" key="8">
    <source>
        <dbReference type="EMBL" id="KXN73363.1"/>
    </source>
</evidence>
<keyword evidence="3" id="KW-0238">DNA-binding</keyword>
<sequence length="251" mass="29327">MYDSLSGLHIELNNLKAKIDRLESEVDELCSSIKILEAKEDHQVISERETLRLDDQRIDRNYLRQRIFQLRDEKLIILKLISRQEEKSSKLTSPVAPPLYHHRSDSQDHTSMTFIPSAVPNSPPFTNSHWDTNESLALIAEYDKLFHGFKGCTRNKDLWAEISSSLVNKGIRRDWKQCKNRWRFLTDKYREDSRHPHSIQTKDKHVCEFFDQLHSMYAKYNAFPSARRINNQAKPGTVLNLGSKRPSSSMS</sequence>
<reference evidence="8 9" key="1">
    <citation type="journal article" date="2015" name="Genome Biol. Evol.">
        <title>Phylogenomic analyses indicate that early fungi evolved digesting cell walls of algal ancestors of land plants.</title>
        <authorList>
            <person name="Chang Y."/>
            <person name="Wang S."/>
            <person name="Sekimoto S."/>
            <person name="Aerts A.L."/>
            <person name="Choi C."/>
            <person name="Clum A."/>
            <person name="LaButti K.M."/>
            <person name="Lindquist E.A."/>
            <person name="Yee Ngan C."/>
            <person name="Ohm R.A."/>
            <person name="Salamov A.A."/>
            <person name="Grigoriev I.V."/>
            <person name="Spatafora J.W."/>
            <person name="Berbee M.L."/>
        </authorList>
    </citation>
    <scope>NUCLEOTIDE SEQUENCE [LARGE SCALE GENOMIC DNA]</scope>
    <source>
        <strain evidence="8 9">NRRL 28638</strain>
    </source>
</reference>
<feature type="domain" description="Myb-like" evidence="7">
    <location>
        <begin position="122"/>
        <end position="186"/>
    </location>
</feature>
<keyword evidence="6" id="KW-0175">Coiled coil</keyword>
<dbReference type="GO" id="GO:0003677">
    <property type="term" value="F:DNA binding"/>
    <property type="evidence" value="ECO:0007669"/>
    <property type="project" value="UniProtKB-KW"/>
</dbReference>
<keyword evidence="5" id="KW-0539">Nucleus</keyword>
<evidence type="ECO:0000259" key="7">
    <source>
        <dbReference type="PROSITE" id="PS50090"/>
    </source>
</evidence>
<proteinExistence type="predicted"/>
<accession>A0A137PED3</accession>
<dbReference type="PANTHER" id="PTHR21654:SF84">
    <property type="entry name" value="SI:DKEY-66I24.7"/>
    <property type="match status" value="1"/>
</dbReference>
<evidence type="ECO:0000256" key="3">
    <source>
        <dbReference type="ARBA" id="ARBA00023125"/>
    </source>
</evidence>
<dbReference type="InterPro" id="IPR001005">
    <property type="entry name" value="SANT/Myb"/>
</dbReference>
<dbReference type="AlphaFoldDB" id="A0A137PED3"/>
<keyword evidence="2" id="KW-0805">Transcription regulation</keyword>
<evidence type="ECO:0000256" key="5">
    <source>
        <dbReference type="ARBA" id="ARBA00023242"/>
    </source>
</evidence>
<protein>
    <recommendedName>
        <fullName evidence="7">Myb-like domain-containing protein</fullName>
    </recommendedName>
</protein>
<organism evidence="8 9">
    <name type="scientific">Conidiobolus coronatus (strain ATCC 28846 / CBS 209.66 / NRRL 28638)</name>
    <name type="common">Delacroixia coronata</name>
    <dbReference type="NCBI Taxonomy" id="796925"/>
    <lineage>
        <taxon>Eukaryota</taxon>
        <taxon>Fungi</taxon>
        <taxon>Fungi incertae sedis</taxon>
        <taxon>Zoopagomycota</taxon>
        <taxon>Entomophthoromycotina</taxon>
        <taxon>Entomophthoromycetes</taxon>
        <taxon>Entomophthorales</taxon>
        <taxon>Ancylistaceae</taxon>
        <taxon>Conidiobolus</taxon>
    </lineage>
</organism>
<dbReference type="GO" id="GO:0005634">
    <property type="term" value="C:nucleus"/>
    <property type="evidence" value="ECO:0007669"/>
    <property type="project" value="UniProtKB-SubCell"/>
</dbReference>
<dbReference type="EMBL" id="KQ964438">
    <property type="protein sequence ID" value="KXN73363.1"/>
    <property type="molecule type" value="Genomic_DNA"/>
</dbReference>
<dbReference type="PROSITE" id="PS50090">
    <property type="entry name" value="MYB_LIKE"/>
    <property type="match status" value="1"/>
</dbReference>
<evidence type="ECO:0000256" key="2">
    <source>
        <dbReference type="ARBA" id="ARBA00023015"/>
    </source>
</evidence>
<evidence type="ECO:0000256" key="4">
    <source>
        <dbReference type="ARBA" id="ARBA00023163"/>
    </source>
</evidence>
<name>A0A137PED3_CONC2</name>
<dbReference type="PANTHER" id="PTHR21654">
    <property type="entry name" value="FI21293P1"/>
    <property type="match status" value="1"/>
</dbReference>
<dbReference type="Proteomes" id="UP000070444">
    <property type="component" value="Unassembled WGS sequence"/>
</dbReference>